<comment type="subcellular location">
    <subcellularLocation>
        <location evidence="1">Cell membrane</location>
        <topology evidence="1">Multi-pass membrane protein</topology>
    </subcellularLocation>
</comment>
<name>A0AA39QUZ9_9LECA</name>
<keyword evidence="5 10" id="KW-0812">Transmembrane</keyword>
<dbReference type="PROSITE" id="PS50850">
    <property type="entry name" value="MFS"/>
    <property type="match status" value="1"/>
</dbReference>
<feature type="transmembrane region" description="Helical" evidence="10">
    <location>
        <begin position="187"/>
        <end position="212"/>
    </location>
</feature>
<keyword evidence="7 10" id="KW-0472">Membrane</keyword>
<evidence type="ECO:0000256" key="9">
    <source>
        <dbReference type="SAM" id="MobiDB-lite"/>
    </source>
</evidence>
<dbReference type="Proteomes" id="UP001166286">
    <property type="component" value="Unassembled WGS sequence"/>
</dbReference>
<dbReference type="InterPro" id="IPR011701">
    <property type="entry name" value="MFS"/>
</dbReference>
<evidence type="ECO:0000259" key="11">
    <source>
        <dbReference type="PROSITE" id="PS50850"/>
    </source>
</evidence>
<evidence type="ECO:0000313" key="13">
    <source>
        <dbReference type="Proteomes" id="UP001166286"/>
    </source>
</evidence>
<keyword evidence="13" id="KW-1185">Reference proteome</keyword>
<evidence type="ECO:0000256" key="7">
    <source>
        <dbReference type="ARBA" id="ARBA00023136"/>
    </source>
</evidence>
<sequence>MESCETCHVHRTFSWQASSTPRDSVSGVSSLPDEQAMNKGYADDKSSSDIQDEKLGEKGPTTGNEAERVATENDDGAGNLSRIATADYPRTFELAFIVVALVLSIFLVSLDMTIVATAIPRITDEFHSLNDVGWYGSAFFLTLASFQSMWGKAYKYFPLKPAFLVSIGIFEVGSLICGVAQNSVTLIIGRAIAGMGGAGIASGAYTIIAFAVPPAQRPAFTGVLGAAYGCASVIGPLLGGVFTTHATWRWCFYVNLPVGGASASVILFFFRTPAASRPVKATWTEKFLQMDPLGTVTIMAAVICFILALQWGGVTKPWSSSPVIGTLVGFVVLFVVFGIVEWKMGDRAVLQGKYLRHRGILVNLMFIFFFAGAFFELLYYLPIYFQSVDGVSASESGIRNIPLVLGASLFTVVAGGAITVTGIYVPFLIGGAVLTTVAAGLLYTLDIGSPSSHWIGYQALAGMGIGLSIQVPIIANQAFVSMSEISSITAITLFFQTLGGAFFVSAAQTAFTNRLLDRVPITAPGVEPSLVVSTGATQLRDVFSSIELPGILIAYMDGLKLSFALAIALAGITLPIALFAKWANVKPKPVVTETDAV</sequence>
<dbReference type="CDD" id="cd17502">
    <property type="entry name" value="MFS_Azr1_MDR_like"/>
    <property type="match status" value="1"/>
</dbReference>
<feature type="transmembrane region" description="Helical" evidence="10">
    <location>
        <begin position="132"/>
        <end position="150"/>
    </location>
</feature>
<feature type="transmembrane region" description="Helical" evidence="10">
    <location>
        <begin position="94"/>
        <end position="120"/>
    </location>
</feature>
<dbReference type="Gene3D" id="1.20.1250.20">
    <property type="entry name" value="MFS general substrate transporter like domains"/>
    <property type="match status" value="1"/>
</dbReference>
<dbReference type="GO" id="GO:0022857">
    <property type="term" value="F:transmembrane transporter activity"/>
    <property type="evidence" value="ECO:0007669"/>
    <property type="project" value="InterPro"/>
</dbReference>
<keyword evidence="8" id="KW-0325">Glycoprotein</keyword>
<feature type="transmembrane region" description="Helical" evidence="10">
    <location>
        <begin position="401"/>
        <end position="420"/>
    </location>
</feature>
<feature type="transmembrane region" description="Helical" evidence="10">
    <location>
        <begin position="291"/>
        <end position="311"/>
    </location>
</feature>
<keyword evidence="6 10" id="KW-1133">Transmembrane helix</keyword>
<dbReference type="SUPFAM" id="SSF103473">
    <property type="entry name" value="MFS general substrate transporter"/>
    <property type="match status" value="1"/>
</dbReference>
<dbReference type="PANTHER" id="PTHR23501">
    <property type="entry name" value="MAJOR FACILITATOR SUPERFAMILY"/>
    <property type="match status" value="1"/>
</dbReference>
<accession>A0AA39QUZ9</accession>
<feature type="transmembrane region" description="Helical" evidence="10">
    <location>
        <begin position="162"/>
        <end position="181"/>
    </location>
</feature>
<dbReference type="PANTHER" id="PTHR23501:SF177">
    <property type="entry name" value="MAJOR FACILITATOR SUPERFAMILY (MFS) PROFILE DOMAIN-CONTAINING PROTEIN-RELATED"/>
    <property type="match status" value="1"/>
</dbReference>
<comment type="caution">
    <text evidence="12">The sequence shown here is derived from an EMBL/GenBank/DDBJ whole genome shotgun (WGS) entry which is preliminary data.</text>
</comment>
<evidence type="ECO:0000256" key="6">
    <source>
        <dbReference type="ARBA" id="ARBA00022989"/>
    </source>
</evidence>
<dbReference type="AlphaFoldDB" id="A0AA39QUZ9"/>
<proteinExistence type="inferred from homology"/>
<evidence type="ECO:0000256" key="8">
    <source>
        <dbReference type="ARBA" id="ARBA00023180"/>
    </source>
</evidence>
<feature type="region of interest" description="Disordered" evidence="9">
    <location>
        <begin position="16"/>
        <end position="74"/>
    </location>
</feature>
<feature type="transmembrane region" description="Helical" evidence="10">
    <location>
        <begin position="219"/>
        <end position="238"/>
    </location>
</feature>
<feature type="transmembrane region" description="Helical" evidence="10">
    <location>
        <begin position="250"/>
        <end position="270"/>
    </location>
</feature>
<evidence type="ECO:0000256" key="5">
    <source>
        <dbReference type="ARBA" id="ARBA00022692"/>
    </source>
</evidence>
<feature type="transmembrane region" description="Helical" evidence="10">
    <location>
        <begin position="360"/>
        <end position="381"/>
    </location>
</feature>
<evidence type="ECO:0000256" key="4">
    <source>
        <dbReference type="ARBA" id="ARBA00022475"/>
    </source>
</evidence>
<feature type="domain" description="Major facilitator superfamily (MFS) profile" evidence="11">
    <location>
        <begin position="97"/>
        <end position="585"/>
    </location>
</feature>
<gene>
    <name evidence="12" type="ORF">JMJ35_008292</name>
</gene>
<keyword evidence="4" id="KW-1003">Cell membrane</keyword>
<dbReference type="FunFam" id="1.20.1250.20:FF:000196">
    <property type="entry name" value="MFS toxin efflux pump (AflT)"/>
    <property type="match status" value="1"/>
</dbReference>
<feature type="transmembrane region" description="Helical" evidence="10">
    <location>
        <begin position="427"/>
        <end position="445"/>
    </location>
</feature>
<dbReference type="Pfam" id="PF07690">
    <property type="entry name" value="MFS_1"/>
    <property type="match status" value="1"/>
</dbReference>
<feature type="compositionally biased region" description="Basic and acidic residues" evidence="9">
    <location>
        <begin position="41"/>
        <end position="57"/>
    </location>
</feature>
<feature type="transmembrane region" description="Helical" evidence="10">
    <location>
        <begin position="487"/>
        <end position="507"/>
    </location>
</feature>
<feature type="transmembrane region" description="Helical" evidence="10">
    <location>
        <begin position="323"/>
        <end position="340"/>
    </location>
</feature>
<evidence type="ECO:0000256" key="1">
    <source>
        <dbReference type="ARBA" id="ARBA00004651"/>
    </source>
</evidence>
<dbReference type="GO" id="GO:0005886">
    <property type="term" value="C:plasma membrane"/>
    <property type="evidence" value="ECO:0007669"/>
    <property type="project" value="UniProtKB-SubCell"/>
</dbReference>
<keyword evidence="3" id="KW-0813">Transport</keyword>
<protein>
    <recommendedName>
        <fullName evidence="11">Major facilitator superfamily (MFS) profile domain-containing protein</fullName>
    </recommendedName>
</protein>
<evidence type="ECO:0000313" key="12">
    <source>
        <dbReference type="EMBL" id="KAK0508921.1"/>
    </source>
</evidence>
<feature type="transmembrane region" description="Helical" evidence="10">
    <location>
        <begin position="457"/>
        <end position="475"/>
    </location>
</feature>
<evidence type="ECO:0000256" key="2">
    <source>
        <dbReference type="ARBA" id="ARBA00007520"/>
    </source>
</evidence>
<comment type="similarity">
    <text evidence="2">Belongs to the major facilitator superfamily. TCR/Tet family.</text>
</comment>
<dbReference type="InterPro" id="IPR020846">
    <property type="entry name" value="MFS_dom"/>
</dbReference>
<feature type="transmembrane region" description="Helical" evidence="10">
    <location>
        <begin position="561"/>
        <end position="580"/>
    </location>
</feature>
<evidence type="ECO:0000256" key="10">
    <source>
        <dbReference type="SAM" id="Phobius"/>
    </source>
</evidence>
<dbReference type="FunFam" id="1.20.1250.20:FF:000489">
    <property type="entry name" value="MFS general substrate transporter"/>
    <property type="match status" value="1"/>
</dbReference>
<reference evidence="12" key="1">
    <citation type="submission" date="2023-03" db="EMBL/GenBank/DDBJ databases">
        <title>Complete genome of Cladonia borealis.</title>
        <authorList>
            <person name="Park H."/>
        </authorList>
    </citation>
    <scope>NUCLEOTIDE SEQUENCE</scope>
    <source>
        <strain evidence="12">ANT050790</strain>
    </source>
</reference>
<dbReference type="InterPro" id="IPR036259">
    <property type="entry name" value="MFS_trans_sf"/>
</dbReference>
<feature type="compositionally biased region" description="Polar residues" evidence="9">
    <location>
        <begin position="16"/>
        <end position="29"/>
    </location>
</feature>
<dbReference type="FunFam" id="1.20.1720.10:FF:000012">
    <property type="entry name" value="MFS toxin efflux pump (AflT)"/>
    <property type="match status" value="1"/>
</dbReference>
<organism evidence="12 13">
    <name type="scientific">Cladonia borealis</name>
    <dbReference type="NCBI Taxonomy" id="184061"/>
    <lineage>
        <taxon>Eukaryota</taxon>
        <taxon>Fungi</taxon>
        <taxon>Dikarya</taxon>
        <taxon>Ascomycota</taxon>
        <taxon>Pezizomycotina</taxon>
        <taxon>Lecanoromycetes</taxon>
        <taxon>OSLEUM clade</taxon>
        <taxon>Lecanoromycetidae</taxon>
        <taxon>Lecanorales</taxon>
        <taxon>Lecanorineae</taxon>
        <taxon>Cladoniaceae</taxon>
        <taxon>Cladonia</taxon>
    </lineage>
</organism>
<dbReference type="EMBL" id="JAFEKC020000019">
    <property type="protein sequence ID" value="KAK0508921.1"/>
    <property type="molecule type" value="Genomic_DNA"/>
</dbReference>
<evidence type="ECO:0000256" key="3">
    <source>
        <dbReference type="ARBA" id="ARBA00022448"/>
    </source>
</evidence>